<organism evidence="3">
    <name type="scientific">bioreactor metagenome</name>
    <dbReference type="NCBI Taxonomy" id="1076179"/>
    <lineage>
        <taxon>unclassified sequences</taxon>
        <taxon>metagenomes</taxon>
        <taxon>ecological metagenomes</taxon>
    </lineage>
</organism>
<dbReference type="EC" id="2.3.1.89" evidence="3"/>
<dbReference type="PANTHER" id="PTHR23416:SF23">
    <property type="entry name" value="ACETYLTRANSFERASE C18B11.09C-RELATED"/>
    <property type="match status" value="1"/>
</dbReference>
<keyword evidence="3" id="KW-0012">Acyltransferase</keyword>
<accession>A0A645C719</accession>
<dbReference type="CDD" id="cd04647">
    <property type="entry name" value="LbH_MAT_like"/>
    <property type="match status" value="1"/>
</dbReference>
<evidence type="ECO:0000313" key="3">
    <source>
        <dbReference type="EMBL" id="MPM71123.1"/>
    </source>
</evidence>
<comment type="caution">
    <text evidence="3">The sequence shown here is derived from an EMBL/GenBank/DDBJ whole genome shotgun (WGS) entry which is preliminary data.</text>
</comment>
<dbReference type="Pfam" id="PF00132">
    <property type="entry name" value="Hexapep"/>
    <property type="match status" value="1"/>
</dbReference>
<dbReference type="InterPro" id="IPR018357">
    <property type="entry name" value="Hexapep_transf_CS"/>
</dbReference>
<evidence type="ECO:0000256" key="1">
    <source>
        <dbReference type="ARBA" id="ARBA00007274"/>
    </source>
</evidence>
<protein>
    <submittedName>
        <fullName evidence="3">2,3,4,5-tetrahydropyridine-2,6-dicarboxylate N-acetyltransferase</fullName>
        <ecNumber evidence="3">2.3.1.89</ecNumber>
    </submittedName>
</protein>
<dbReference type="PROSITE" id="PS00101">
    <property type="entry name" value="HEXAPEP_TRANSFERASES"/>
    <property type="match status" value="1"/>
</dbReference>
<dbReference type="PANTHER" id="PTHR23416">
    <property type="entry name" value="SIALIC ACID SYNTHASE-RELATED"/>
    <property type="match status" value="1"/>
</dbReference>
<dbReference type="GO" id="GO:0008374">
    <property type="term" value="F:O-acyltransferase activity"/>
    <property type="evidence" value="ECO:0007669"/>
    <property type="project" value="TreeGrafter"/>
</dbReference>
<dbReference type="InterPro" id="IPR011004">
    <property type="entry name" value="Trimer_LpxA-like_sf"/>
</dbReference>
<reference evidence="3" key="1">
    <citation type="submission" date="2019-08" db="EMBL/GenBank/DDBJ databases">
        <authorList>
            <person name="Kucharzyk K."/>
            <person name="Murdoch R.W."/>
            <person name="Higgins S."/>
            <person name="Loffler F."/>
        </authorList>
    </citation>
    <scope>NUCLEOTIDE SEQUENCE</scope>
</reference>
<dbReference type="GO" id="GO:0047200">
    <property type="term" value="F:tetrahydrodipicolinate N-acetyltransferase activity"/>
    <property type="evidence" value="ECO:0007669"/>
    <property type="project" value="UniProtKB-EC"/>
</dbReference>
<dbReference type="SUPFAM" id="SSF51161">
    <property type="entry name" value="Trimeric LpxA-like enzymes"/>
    <property type="match status" value="1"/>
</dbReference>
<dbReference type="GO" id="GO:0005829">
    <property type="term" value="C:cytosol"/>
    <property type="evidence" value="ECO:0007669"/>
    <property type="project" value="TreeGrafter"/>
</dbReference>
<dbReference type="InterPro" id="IPR001451">
    <property type="entry name" value="Hexapep"/>
</dbReference>
<dbReference type="InterPro" id="IPR051159">
    <property type="entry name" value="Hexapeptide_acetyltransf"/>
</dbReference>
<dbReference type="AlphaFoldDB" id="A0A645C719"/>
<name>A0A645C719_9ZZZZ</name>
<proteinExistence type="inferred from homology"/>
<comment type="similarity">
    <text evidence="1">Belongs to the transferase hexapeptide repeat family.</text>
</comment>
<dbReference type="EMBL" id="VSSQ01023914">
    <property type="protein sequence ID" value="MPM71123.1"/>
    <property type="molecule type" value="Genomic_DNA"/>
</dbReference>
<evidence type="ECO:0000256" key="2">
    <source>
        <dbReference type="ARBA" id="ARBA00022679"/>
    </source>
</evidence>
<keyword evidence="2 3" id="KW-0808">Transferase</keyword>
<gene>
    <name evidence="3" type="primary">dapH_34</name>
    <name evidence="3" type="ORF">SDC9_118086</name>
</gene>
<dbReference type="Gene3D" id="2.160.10.10">
    <property type="entry name" value="Hexapeptide repeat proteins"/>
    <property type="match status" value="1"/>
</dbReference>
<sequence length="213" mass="23429">MLYTEDMPITDKDGKTLTSSEIMQKILRRIQAIALELLTGFLWWGVGNVPFHHFRRFFYRLSGMKIAAGSTLHMGARIYYPAGISIGEDSLIGERVSLDGRRQLPQSQGGIQIGNHVDIASEVMIWSSEHDLASPTMAAREEKVTIEDYVFIGPRAIILPGVTIGRGAVVAAGAVVTKDVPPGCLVGGVPAKKIADRPLKEFHYRLGRARLFQ</sequence>